<dbReference type="GO" id="GO:0004497">
    <property type="term" value="F:monooxygenase activity"/>
    <property type="evidence" value="ECO:0007669"/>
    <property type="project" value="UniProtKB-KW"/>
</dbReference>
<dbReference type="RefSeq" id="WP_106215004.1">
    <property type="nucleotide sequence ID" value="NZ_PVZF01000015.1"/>
</dbReference>
<feature type="domain" description="Luciferase-like" evidence="7">
    <location>
        <begin position="34"/>
        <end position="389"/>
    </location>
</feature>
<dbReference type="InterPro" id="IPR016215">
    <property type="entry name" value="NTA_MOA"/>
</dbReference>
<dbReference type="GO" id="GO:0016705">
    <property type="term" value="F:oxidoreductase activity, acting on paired donors, with incorporation or reduction of molecular oxygen"/>
    <property type="evidence" value="ECO:0007669"/>
    <property type="project" value="InterPro"/>
</dbReference>
<reference evidence="8 9" key="1">
    <citation type="submission" date="2018-03" db="EMBL/GenBank/DDBJ databases">
        <title>Genomic Encyclopedia of Archaeal and Bacterial Type Strains, Phase II (KMG-II): from individual species to whole genera.</title>
        <authorList>
            <person name="Goeker M."/>
        </authorList>
    </citation>
    <scope>NUCLEOTIDE SEQUENCE [LARGE SCALE GENOMIC DNA]</scope>
    <source>
        <strain evidence="8 9">DSM 19711</strain>
    </source>
</reference>
<organism evidence="8 9">
    <name type="scientific">Kineococcus rhizosphaerae</name>
    <dbReference type="NCBI Taxonomy" id="559628"/>
    <lineage>
        <taxon>Bacteria</taxon>
        <taxon>Bacillati</taxon>
        <taxon>Actinomycetota</taxon>
        <taxon>Actinomycetes</taxon>
        <taxon>Kineosporiales</taxon>
        <taxon>Kineosporiaceae</taxon>
        <taxon>Kineococcus</taxon>
    </lineage>
</organism>
<dbReference type="InterPro" id="IPR036661">
    <property type="entry name" value="Luciferase-like_sf"/>
</dbReference>
<dbReference type="OrthoDB" id="3265338at2"/>
<comment type="caution">
    <text evidence="8">The sequence shown here is derived from an EMBL/GenBank/DDBJ whole genome shotgun (WGS) entry which is preliminary data.</text>
</comment>
<evidence type="ECO:0000256" key="1">
    <source>
        <dbReference type="ARBA" id="ARBA00022630"/>
    </source>
</evidence>
<dbReference type="SUPFAM" id="SSF51679">
    <property type="entry name" value="Bacterial luciferase-like"/>
    <property type="match status" value="1"/>
</dbReference>
<feature type="binding site" evidence="6">
    <location>
        <position position="57"/>
    </location>
    <ligand>
        <name>FMN</name>
        <dbReference type="ChEBI" id="CHEBI:58210"/>
    </ligand>
</feature>
<evidence type="ECO:0000256" key="6">
    <source>
        <dbReference type="PIRSR" id="PIRSR000337-1"/>
    </source>
</evidence>
<feature type="binding site" evidence="6">
    <location>
        <position position="157"/>
    </location>
    <ligand>
        <name>FMN</name>
        <dbReference type="ChEBI" id="CHEBI:58210"/>
    </ligand>
</feature>
<dbReference type="Gene3D" id="3.20.20.30">
    <property type="entry name" value="Luciferase-like domain"/>
    <property type="match status" value="1"/>
</dbReference>
<dbReference type="Proteomes" id="UP000238083">
    <property type="component" value="Unassembled WGS sequence"/>
</dbReference>
<dbReference type="PANTHER" id="PTHR30011">
    <property type="entry name" value="ALKANESULFONATE MONOOXYGENASE-RELATED"/>
    <property type="match status" value="1"/>
</dbReference>
<evidence type="ECO:0000256" key="3">
    <source>
        <dbReference type="ARBA" id="ARBA00023002"/>
    </source>
</evidence>
<name>A0A2T0QXN8_9ACTN</name>
<dbReference type="PIRSF" id="PIRSF000337">
    <property type="entry name" value="NTA_MOA"/>
    <property type="match status" value="1"/>
</dbReference>
<dbReference type="NCBIfam" id="TIGR03860">
    <property type="entry name" value="FMN_nitrolo"/>
    <property type="match status" value="1"/>
</dbReference>
<evidence type="ECO:0000259" key="7">
    <source>
        <dbReference type="Pfam" id="PF00296"/>
    </source>
</evidence>
<keyword evidence="1 6" id="KW-0285">Flavoprotein</keyword>
<protein>
    <submittedName>
        <fullName evidence="8">FMN-dependent oxidoreductase (Nitrilotriacetate monooxygenase family)</fullName>
    </submittedName>
</protein>
<feature type="binding site" evidence="6">
    <location>
        <position position="153"/>
    </location>
    <ligand>
        <name>FMN</name>
        <dbReference type="ChEBI" id="CHEBI:58210"/>
    </ligand>
</feature>
<evidence type="ECO:0000256" key="5">
    <source>
        <dbReference type="ARBA" id="ARBA00033748"/>
    </source>
</evidence>
<evidence type="ECO:0000313" key="8">
    <source>
        <dbReference type="EMBL" id="PRY10802.1"/>
    </source>
</evidence>
<proteinExistence type="inferred from homology"/>
<keyword evidence="4 8" id="KW-0503">Monooxygenase</keyword>
<dbReference type="Pfam" id="PF00296">
    <property type="entry name" value="Bac_luciferase"/>
    <property type="match status" value="1"/>
</dbReference>
<keyword evidence="3" id="KW-0560">Oxidoreductase</keyword>
<dbReference type="InterPro" id="IPR051260">
    <property type="entry name" value="Diverse_substr_monoxygenases"/>
</dbReference>
<feature type="binding site" evidence="6">
    <location>
        <position position="103"/>
    </location>
    <ligand>
        <name>FMN</name>
        <dbReference type="ChEBI" id="CHEBI:58210"/>
    </ligand>
</feature>
<dbReference type="PANTHER" id="PTHR30011:SF16">
    <property type="entry name" value="C2H2 FINGER DOMAIN TRANSCRIPTION FACTOR (EUROFUNG)-RELATED"/>
    <property type="match status" value="1"/>
</dbReference>
<evidence type="ECO:0000313" key="9">
    <source>
        <dbReference type="Proteomes" id="UP000238083"/>
    </source>
</evidence>
<dbReference type="InterPro" id="IPR011251">
    <property type="entry name" value="Luciferase-like_dom"/>
</dbReference>
<feature type="binding site" evidence="6">
    <location>
        <position position="228"/>
    </location>
    <ligand>
        <name>FMN</name>
        <dbReference type="ChEBI" id="CHEBI:58210"/>
    </ligand>
</feature>
<accession>A0A2T0QXN8</accession>
<keyword evidence="9" id="KW-1185">Reference proteome</keyword>
<gene>
    <name evidence="8" type="ORF">CLV37_11566</name>
</gene>
<dbReference type="AlphaFoldDB" id="A0A2T0QXN8"/>
<dbReference type="CDD" id="cd01095">
    <property type="entry name" value="Nitrilotriacetate_monoxgenase"/>
    <property type="match status" value="1"/>
</dbReference>
<evidence type="ECO:0000256" key="4">
    <source>
        <dbReference type="ARBA" id="ARBA00023033"/>
    </source>
</evidence>
<dbReference type="EMBL" id="PVZF01000015">
    <property type="protein sequence ID" value="PRY10802.1"/>
    <property type="molecule type" value="Genomic_DNA"/>
</dbReference>
<keyword evidence="2 6" id="KW-0288">FMN</keyword>
<comment type="similarity">
    <text evidence="5">Belongs to the NtaA/SnaA/DszA monooxygenase family.</text>
</comment>
<evidence type="ECO:0000256" key="2">
    <source>
        <dbReference type="ARBA" id="ARBA00022643"/>
    </source>
</evidence>
<sequence length="436" mass="49468">MSSADPFRLGWFGNIASPEWKNAYPGNDARQWTNGRFYVDMVRNMERAGFDFMMLEDSLMVPDIYAGTAELELKHARYAPKLDPVPIVSMLAYATRHIGIVATASTTFYHPYHLARQFSTLDHVTEGRVGWNVVTSSEDRAAQNYGLDALPEHDLRYEMAEEFLEVTDALWNSWDADAIVADRETGYYADFRKVHTVDHVGKHYRSRGPLNTPRSPQGRPVICQAGGSPRGRDFAARNADMLLNIPNGIEGMKNYRDDIRRRAAGFGRNPDEIKTFFVIYPMIAPTDEEARAKNEAWYAREQHNLEVQLAHFAATMEIDFSRFDLDAPIPEDVTTNGHQSQLENWRRSLGGKTIREGMSRMRVQSIELVGSPDTVAAQLDEAMQEVGGDGFLIYGQPISREYVAEMTDGLCPALQRRGLLRTEFSHPTFRENLRSF</sequence>